<accession>A0A0F9CQU2</accession>
<proteinExistence type="predicted"/>
<dbReference type="EMBL" id="LAZR01045399">
    <property type="protein sequence ID" value="KKK98956.1"/>
    <property type="molecule type" value="Genomic_DNA"/>
</dbReference>
<reference evidence="1" key="1">
    <citation type="journal article" date="2015" name="Nature">
        <title>Complex archaea that bridge the gap between prokaryotes and eukaryotes.</title>
        <authorList>
            <person name="Spang A."/>
            <person name="Saw J.H."/>
            <person name="Jorgensen S.L."/>
            <person name="Zaremba-Niedzwiedzka K."/>
            <person name="Martijn J."/>
            <person name="Lind A.E."/>
            <person name="van Eijk R."/>
            <person name="Schleper C."/>
            <person name="Guy L."/>
            <person name="Ettema T.J."/>
        </authorList>
    </citation>
    <scope>NUCLEOTIDE SEQUENCE</scope>
</reference>
<sequence length="108" mass="12450">MSYHGCSWVEIASILGVTRQTIDDKYRDVLNIGQSHFKHDLRRFQLACANNTRVGNPAMLIWLGKQYLEQSETPQMEVKKDQFDEFIEWISRQKAPSLPPVPSKSIVS</sequence>
<organism evidence="1">
    <name type="scientific">marine sediment metagenome</name>
    <dbReference type="NCBI Taxonomy" id="412755"/>
    <lineage>
        <taxon>unclassified sequences</taxon>
        <taxon>metagenomes</taxon>
        <taxon>ecological metagenomes</taxon>
    </lineage>
</organism>
<protein>
    <submittedName>
        <fullName evidence="1">Uncharacterized protein</fullName>
    </submittedName>
</protein>
<evidence type="ECO:0000313" key="1">
    <source>
        <dbReference type="EMBL" id="KKK98956.1"/>
    </source>
</evidence>
<name>A0A0F9CQU2_9ZZZZ</name>
<gene>
    <name evidence="1" type="ORF">LCGC14_2637570</name>
</gene>
<dbReference type="AlphaFoldDB" id="A0A0F9CQU2"/>
<comment type="caution">
    <text evidence="1">The sequence shown here is derived from an EMBL/GenBank/DDBJ whole genome shotgun (WGS) entry which is preliminary data.</text>
</comment>